<dbReference type="EMBL" id="CP001831">
    <property type="protein sequence ID" value="AEH81777.1"/>
    <property type="molecule type" value="Genomic_DNA"/>
</dbReference>
<dbReference type="HOGENOM" id="CLU_3189061_0_0_5"/>
<accession>F7XE02</accession>
<geneLocation type="plasmid" evidence="1 2">
    <name>pSmeSM11c</name>
</geneLocation>
<dbReference type="InterPro" id="IPR029068">
    <property type="entry name" value="Glyas_Bleomycin-R_OHBP_Dase"/>
</dbReference>
<evidence type="ECO:0000313" key="2">
    <source>
        <dbReference type="Proteomes" id="UP000009045"/>
    </source>
</evidence>
<gene>
    <name evidence="1" type="ordered locus">SM11_pC0704</name>
</gene>
<dbReference type="Proteomes" id="UP000009045">
    <property type="component" value="Plasmid pSmeSM11c"/>
</dbReference>
<keyword evidence="1" id="KW-0614">Plasmid</keyword>
<proteinExistence type="predicted"/>
<evidence type="ECO:0000313" key="1">
    <source>
        <dbReference type="EMBL" id="AEH81777.1"/>
    </source>
</evidence>
<organism evidence="1 2">
    <name type="scientific">Sinorhizobium meliloti (strain SM11)</name>
    <dbReference type="NCBI Taxonomy" id="707241"/>
    <lineage>
        <taxon>Bacteria</taxon>
        <taxon>Pseudomonadati</taxon>
        <taxon>Pseudomonadota</taxon>
        <taxon>Alphaproteobacteria</taxon>
        <taxon>Hyphomicrobiales</taxon>
        <taxon>Rhizobiaceae</taxon>
        <taxon>Sinorhizobium/Ensifer group</taxon>
        <taxon>Sinorhizobium</taxon>
    </lineage>
</organism>
<reference evidence="1 2" key="1">
    <citation type="journal article" date="2011" name="J. Biotechnol.">
        <title>The complete genome sequence of the dominant Sinorhizobium meliloti field isolate SM11 extends the S. meliloti pan-genome.</title>
        <authorList>
            <person name="Schneiker-Bekel S."/>
            <person name="Wibberg D."/>
            <person name="Bekel T."/>
            <person name="Blom J."/>
            <person name="Linke B."/>
            <person name="Neuweger H."/>
            <person name="Stiens M."/>
            <person name="Vorholter F.J."/>
            <person name="Weidner S."/>
            <person name="Goesmann A."/>
            <person name="Puhler A."/>
            <person name="Schluter A."/>
        </authorList>
    </citation>
    <scope>NUCLEOTIDE SEQUENCE [LARGE SCALE GENOMIC DNA]</scope>
    <source>
        <strain evidence="1 2">SM11</strain>
        <plasmid evidence="2">pSmeSM11c</plasmid>
    </source>
</reference>
<dbReference type="KEGG" id="smx:SM11_pC0704"/>
<dbReference type="Gene3D" id="3.10.180.10">
    <property type="entry name" value="2,3-Dihydroxybiphenyl 1,2-Dioxygenase, domain 1"/>
    <property type="match status" value="1"/>
</dbReference>
<dbReference type="AlphaFoldDB" id="F7XE02"/>
<sequence length="46" mass="5014">MEAARFTFSVQVPIDGKTPTVGNGTHVAFAVEDRSIVNQFYASIKI</sequence>
<dbReference type="PATRIC" id="fig|707241.3.peg.4675"/>
<protein>
    <submittedName>
        <fullName evidence="1">Uncharacterized protein</fullName>
    </submittedName>
</protein>
<name>F7XE02_SINMM</name>